<evidence type="ECO:0000313" key="1">
    <source>
        <dbReference type="EMBL" id="OXM71604.1"/>
    </source>
</evidence>
<protein>
    <submittedName>
        <fullName evidence="1">Uncharacterized protein</fullName>
    </submittedName>
</protein>
<reference evidence="2" key="1">
    <citation type="submission" date="2017-07" db="EMBL/GenBank/DDBJ databases">
        <title>Comparative genome mining reveals phylogenetic distribution patterns of secondary metabolites in Amycolatopsis.</title>
        <authorList>
            <person name="Adamek M."/>
            <person name="Alanjary M."/>
            <person name="Sales-Ortells H."/>
            <person name="Goodfellow M."/>
            <person name="Bull A.T."/>
            <person name="Kalinowski J."/>
            <person name="Ziemert N."/>
        </authorList>
    </citation>
    <scope>NUCLEOTIDE SEQUENCE [LARGE SCALE GENOMIC DNA]</scope>
    <source>
        <strain evidence="2">H5</strain>
    </source>
</reference>
<proteinExistence type="predicted"/>
<name>A0A229TKZ5_9PSEU</name>
<sequence length="109" mass="12109">MEYVMTPEPAVNDPADAGPLCDESEFSALIEEMVAQEAPQLFAVVQEYGERVDARIAAWGMAFPDHTEVISTDHTRRISLSTPSRALRLFSFGDRIRARLTWVSAVKAP</sequence>
<dbReference type="RefSeq" id="WP_093945419.1">
    <property type="nucleotide sequence ID" value="NZ_NMUL01000001.1"/>
</dbReference>
<evidence type="ECO:0000313" key="2">
    <source>
        <dbReference type="Proteomes" id="UP000215199"/>
    </source>
</evidence>
<dbReference type="EMBL" id="NMUL01000001">
    <property type="protein sequence ID" value="OXM71604.1"/>
    <property type="molecule type" value="Genomic_DNA"/>
</dbReference>
<dbReference type="Proteomes" id="UP000215199">
    <property type="component" value="Unassembled WGS sequence"/>
</dbReference>
<organism evidence="1 2">
    <name type="scientific">Amycolatopsis vastitatis</name>
    <dbReference type="NCBI Taxonomy" id="1905142"/>
    <lineage>
        <taxon>Bacteria</taxon>
        <taxon>Bacillati</taxon>
        <taxon>Actinomycetota</taxon>
        <taxon>Actinomycetes</taxon>
        <taxon>Pseudonocardiales</taxon>
        <taxon>Pseudonocardiaceae</taxon>
        <taxon>Amycolatopsis</taxon>
    </lineage>
</organism>
<gene>
    <name evidence="1" type="ORF">CF165_00650</name>
</gene>
<dbReference type="AlphaFoldDB" id="A0A229TKZ5"/>
<comment type="caution">
    <text evidence="1">The sequence shown here is derived from an EMBL/GenBank/DDBJ whole genome shotgun (WGS) entry which is preliminary data.</text>
</comment>
<keyword evidence="2" id="KW-1185">Reference proteome</keyword>
<dbReference type="OrthoDB" id="3694433at2"/>
<accession>A0A229TKZ5</accession>